<dbReference type="AlphaFoldDB" id="B8C9N1"/>
<proteinExistence type="predicted"/>
<dbReference type="GO" id="GO:0030674">
    <property type="term" value="F:protein-macromolecule adaptor activity"/>
    <property type="evidence" value="ECO:0000318"/>
    <property type="project" value="GO_Central"/>
</dbReference>
<dbReference type="GeneID" id="7450729"/>
<dbReference type="GO" id="GO:0005778">
    <property type="term" value="C:peroxisomal membrane"/>
    <property type="evidence" value="ECO:0000318"/>
    <property type="project" value="GO_Central"/>
</dbReference>
<dbReference type="RefSeq" id="XP_002292876.1">
    <property type="nucleotide sequence ID" value="XM_002292840.1"/>
</dbReference>
<accession>B8C9N1</accession>
<dbReference type="KEGG" id="tps:THAPSDRAFT_263695"/>
<dbReference type="InParanoid" id="B8C9N1"/>
<reference evidence="1 2" key="2">
    <citation type="journal article" date="2008" name="Nature">
        <title>The Phaeodactylum genome reveals the evolutionary history of diatom genomes.</title>
        <authorList>
            <person name="Bowler C."/>
            <person name="Allen A.E."/>
            <person name="Badger J.H."/>
            <person name="Grimwood J."/>
            <person name="Jabbari K."/>
            <person name="Kuo A."/>
            <person name="Maheswari U."/>
            <person name="Martens C."/>
            <person name="Maumus F."/>
            <person name="Otillar R.P."/>
            <person name="Rayko E."/>
            <person name="Salamov A."/>
            <person name="Vandepoele K."/>
            <person name="Beszteri B."/>
            <person name="Gruber A."/>
            <person name="Heijde M."/>
            <person name="Katinka M."/>
            <person name="Mock T."/>
            <person name="Valentin K."/>
            <person name="Verret F."/>
            <person name="Berges J.A."/>
            <person name="Brownlee C."/>
            <person name="Cadoret J.P."/>
            <person name="Chiovitti A."/>
            <person name="Choi C.J."/>
            <person name="Coesel S."/>
            <person name="De Martino A."/>
            <person name="Detter J.C."/>
            <person name="Durkin C."/>
            <person name="Falciatore A."/>
            <person name="Fournet J."/>
            <person name="Haruta M."/>
            <person name="Huysman M.J."/>
            <person name="Jenkins B.D."/>
            <person name="Jiroutova K."/>
            <person name="Jorgensen R.E."/>
            <person name="Joubert Y."/>
            <person name="Kaplan A."/>
            <person name="Kroger N."/>
            <person name="Kroth P.G."/>
            <person name="La Roche J."/>
            <person name="Lindquist E."/>
            <person name="Lommer M."/>
            <person name="Martin-Jezequel V."/>
            <person name="Lopez P.J."/>
            <person name="Lucas S."/>
            <person name="Mangogna M."/>
            <person name="McGinnis K."/>
            <person name="Medlin L.K."/>
            <person name="Montsant A."/>
            <person name="Oudot-Le Secq M.P."/>
            <person name="Napoli C."/>
            <person name="Obornik M."/>
            <person name="Parker M.S."/>
            <person name="Petit J.L."/>
            <person name="Porcel B.M."/>
            <person name="Poulsen N."/>
            <person name="Robison M."/>
            <person name="Rychlewski L."/>
            <person name="Rynearson T.A."/>
            <person name="Schmutz J."/>
            <person name="Shapiro H."/>
            <person name="Siaut M."/>
            <person name="Stanley M."/>
            <person name="Sussman M.R."/>
            <person name="Taylor A.R."/>
            <person name="Vardi A."/>
            <person name="von Dassow P."/>
            <person name="Vyverman W."/>
            <person name="Willis A."/>
            <person name="Wyrwicz L.S."/>
            <person name="Rokhsar D.S."/>
            <person name="Weissenbach J."/>
            <person name="Armbrust E.V."/>
            <person name="Green B.R."/>
            <person name="Van de Peer Y."/>
            <person name="Grigoriev I.V."/>
        </authorList>
    </citation>
    <scope>NUCLEOTIDE SEQUENCE [LARGE SCALE GENOMIC DNA]</scope>
    <source>
        <strain evidence="1 2">CCMP1335</strain>
    </source>
</reference>
<dbReference type="InterPro" id="IPR006966">
    <property type="entry name" value="Peroxin-3"/>
</dbReference>
<dbReference type="PaxDb" id="35128-Thaps263695"/>
<dbReference type="PANTHER" id="PTHR28080">
    <property type="entry name" value="PEROXISOMAL BIOGENESIS FACTOR 3"/>
    <property type="match status" value="1"/>
</dbReference>
<evidence type="ECO:0000313" key="1">
    <source>
        <dbReference type="EMBL" id="EED90072.1"/>
    </source>
</evidence>
<dbReference type="eggNOG" id="KOG4444">
    <property type="taxonomic scope" value="Eukaryota"/>
</dbReference>
<keyword evidence="2" id="KW-1185">Reference proteome</keyword>
<dbReference type="OMA" id="ERIRDCT"/>
<feature type="non-terminal residue" evidence="1">
    <location>
        <position position="350"/>
    </location>
</feature>
<reference evidence="1 2" key="1">
    <citation type="journal article" date="2004" name="Science">
        <title>The genome of the diatom Thalassiosira pseudonana: ecology, evolution, and metabolism.</title>
        <authorList>
            <person name="Armbrust E.V."/>
            <person name="Berges J.A."/>
            <person name="Bowler C."/>
            <person name="Green B.R."/>
            <person name="Martinez D."/>
            <person name="Putnam N.H."/>
            <person name="Zhou S."/>
            <person name="Allen A.E."/>
            <person name="Apt K.E."/>
            <person name="Bechner M."/>
            <person name="Brzezinski M.A."/>
            <person name="Chaal B.K."/>
            <person name="Chiovitti A."/>
            <person name="Davis A.K."/>
            <person name="Demarest M.S."/>
            <person name="Detter J.C."/>
            <person name="Glavina T."/>
            <person name="Goodstein D."/>
            <person name="Hadi M.Z."/>
            <person name="Hellsten U."/>
            <person name="Hildebrand M."/>
            <person name="Jenkins B.D."/>
            <person name="Jurka J."/>
            <person name="Kapitonov V.V."/>
            <person name="Kroger N."/>
            <person name="Lau W.W."/>
            <person name="Lane T.W."/>
            <person name="Larimer F.W."/>
            <person name="Lippmeier J.C."/>
            <person name="Lucas S."/>
            <person name="Medina M."/>
            <person name="Montsant A."/>
            <person name="Obornik M."/>
            <person name="Parker M.S."/>
            <person name="Palenik B."/>
            <person name="Pazour G.J."/>
            <person name="Richardson P.M."/>
            <person name="Rynearson T.A."/>
            <person name="Saito M.A."/>
            <person name="Schwartz D.C."/>
            <person name="Thamatrakoln K."/>
            <person name="Valentin K."/>
            <person name="Vardi A."/>
            <person name="Wilkerson F.P."/>
            <person name="Rokhsar D.S."/>
        </authorList>
    </citation>
    <scope>NUCLEOTIDE SEQUENCE [LARGE SCALE GENOMIC DNA]</scope>
    <source>
        <strain evidence="1 2">CCMP1335</strain>
    </source>
</reference>
<gene>
    <name evidence="1" type="ORF">THAPSDRAFT_263695</name>
</gene>
<dbReference type="HOGENOM" id="CLU_793418_0_0_1"/>
<dbReference type="EMBL" id="CM000646">
    <property type="protein sequence ID" value="EED90072.1"/>
    <property type="molecule type" value="Genomic_DNA"/>
</dbReference>
<evidence type="ECO:0000313" key="2">
    <source>
        <dbReference type="Proteomes" id="UP000001449"/>
    </source>
</evidence>
<organism evidence="1 2">
    <name type="scientific">Thalassiosira pseudonana</name>
    <name type="common">Marine diatom</name>
    <name type="synonym">Cyclotella nana</name>
    <dbReference type="NCBI Taxonomy" id="35128"/>
    <lineage>
        <taxon>Eukaryota</taxon>
        <taxon>Sar</taxon>
        <taxon>Stramenopiles</taxon>
        <taxon>Ochrophyta</taxon>
        <taxon>Bacillariophyta</taxon>
        <taxon>Coscinodiscophyceae</taxon>
        <taxon>Thalassiosirophycidae</taxon>
        <taxon>Thalassiosirales</taxon>
        <taxon>Thalassiosiraceae</taxon>
        <taxon>Thalassiosira</taxon>
    </lineage>
</organism>
<name>B8C9N1_THAPS</name>
<dbReference type="Proteomes" id="UP000001449">
    <property type="component" value="Chromosome 10"/>
</dbReference>
<dbReference type="GO" id="GO:0045046">
    <property type="term" value="P:protein import into peroxisome membrane"/>
    <property type="evidence" value="ECO:0000318"/>
    <property type="project" value="GO_Central"/>
</dbReference>
<sequence>MEACRAMMDFLPTLKKAIVKETDVGRVTEELKRCRARRREIANSENGSEGEDEEEVIRERERELWDEIKRKSVTRLVTTAYVHNLVFLVLTVQVNLLGGRLLREEQQEMIDGADESLGTEEGYRASHQIVLARTYNHVFAKGIPALAEEVSKVVEDVVQDWDVLGSIDDDGSQAHKDCASLDEVSFWIERIRDCTEKRQQKVPCSPLVQFVIPDEDNETMDELAKHILDETYDLLESPTFARAERTCLDATFAQLRDEGYAKLFSSPTINDPPTNGIETKESKPLANVITHLQKAAVATFFKPPSKKDEIESWGGVLGMMEEPLPSAPNVYLPMLEQLHSVLELGAVCFD</sequence>
<protein>
    <submittedName>
        <fullName evidence="1">Uncharacterized protein</fullName>
    </submittedName>
</protein>
<dbReference type="Pfam" id="PF04882">
    <property type="entry name" value="Peroxin-3"/>
    <property type="match status" value="1"/>
</dbReference>
<dbReference type="PANTHER" id="PTHR28080:SF1">
    <property type="entry name" value="PEROXISOMAL BIOGENESIS FACTOR 3"/>
    <property type="match status" value="1"/>
</dbReference>
<dbReference type="STRING" id="35128.B8C9N1"/>